<protein>
    <submittedName>
        <fullName evidence="1">Uncharacterized protein</fullName>
    </submittedName>
</protein>
<reference evidence="1 2" key="1">
    <citation type="submission" date="2015-12" db="EMBL/GenBank/DDBJ databases">
        <title>Draft genome sequence of Moniliophthora roreri, the causal agent of frosty pod rot of cacao.</title>
        <authorList>
            <person name="Aime M.C."/>
            <person name="Diaz-Valderrama J.R."/>
            <person name="Kijpornyongpan T."/>
            <person name="Phillips-Mora W."/>
        </authorList>
    </citation>
    <scope>NUCLEOTIDE SEQUENCE [LARGE SCALE GENOMIC DNA]</scope>
    <source>
        <strain evidence="1 2">MCA 2952</strain>
    </source>
</reference>
<comment type="caution">
    <text evidence="1">The sequence shown here is derived from an EMBL/GenBank/DDBJ whole genome shotgun (WGS) entry which is preliminary data.</text>
</comment>
<dbReference type="Proteomes" id="UP000054988">
    <property type="component" value="Unassembled WGS sequence"/>
</dbReference>
<gene>
    <name evidence="1" type="ORF">WG66_10956</name>
</gene>
<evidence type="ECO:0000313" key="1">
    <source>
        <dbReference type="EMBL" id="KTB36448.1"/>
    </source>
</evidence>
<evidence type="ECO:0000313" key="2">
    <source>
        <dbReference type="Proteomes" id="UP000054988"/>
    </source>
</evidence>
<dbReference type="EMBL" id="LATX01001899">
    <property type="protein sequence ID" value="KTB36448.1"/>
    <property type="molecule type" value="Genomic_DNA"/>
</dbReference>
<dbReference type="AlphaFoldDB" id="A0A0W0FJJ0"/>
<accession>A0A0W0FJJ0</accession>
<sequence>MDKVAEIEDKAGAKPYEYLDVMTGTSIGASWISYLGDSRYSTVNANKHITRTFTASSYLYEAKLSRDAVMDLVRKTLGNAEAIRLDKDPSYKLCNGGFGQYG</sequence>
<proteinExistence type="predicted"/>
<name>A0A0W0FJJ0_MONRR</name>
<organism evidence="1 2">
    <name type="scientific">Moniliophthora roreri</name>
    <name type="common">Frosty pod rot fungus</name>
    <name type="synonym">Monilia roreri</name>
    <dbReference type="NCBI Taxonomy" id="221103"/>
    <lineage>
        <taxon>Eukaryota</taxon>
        <taxon>Fungi</taxon>
        <taxon>Dikarya</taxon>
        <taxon>Basidiomycota</taxon>
        <taxon>Agaricomycotina</taxon>
        <taxon>Agaricomycetes</taxon>
        <taxon>Agaricomycetidae</taxon>
        <taxon>Agaricales</taxon>
        <taxon>Marasmiineae</taxon>
        <taxon>Marasmiaceae</taxon>
        <taxon>Moniliophthora</taxon>
    </lineage>
</organism>
<dbReference type="Gene3D" id="3.40.1090.10">
    <property type="entry name" value="Cytosolic phospholipase A2 catalytic domain"/>
    <property type="match status" value="1"/>
</dbReference>